<keyword evidence="1" id="KW-0040">ANK repeat</keyword>
<dbReference type="InterPro" id="IPR002110">
    <property type="entry name" value="Ankyrin_rpt"/>
</dbReference>
<dbReference type="SMART" id="SM00248">
    <property type="entry name" value="ANK"/>
    <property type="match status" value="7"/>
</dbReference>
<dbReference type="Proteomes" id="UP000324479">
    <property type="component" value="Unassembled WGS sequence"/>
</dbReference>
<dbReference type="Pfam" id="PF12796">
    <property type="entry name" value="Ank_2"/>
    <property type="match status" value="1"/>
</dbReference>
<dbReference type="PROSITE" id="PS50088">
    <property type="entry name" value="ANK_REPEAT"/>
    <property type="match status" value="1"/>
</dbReference>
<accession>A0A5M6CTV9</accession>
<sequence>MVSCAVGFAACWKNLTQPATSKRELFEVGVESMSKTLAEKADQFVESAWHWGDRARAEALVTEEPAIARSSIYAAAAYGEDGLVAELLKQDPGRVVAKGGRKNWPPLLYAAWSCFWPTRSEGLLNVIRLLLDHGADPNSSWHNSQYDQAESALYGTVEANSVAGARLLLEAGADPNDNESLYHACEKWNLDLLVALGEYGLNAKDVSYCLKHALDMRWPEAVHWFLDQGADPNAVHPAAQETSLHWAVKRGAPLAVIQRLLDAGADPNARTQAGHSAFIGLKGNTPLDYALGLGSTETATLLRANGGIDSPRPPKEAWIATAAAGDQKLAHAMLADNPDLKRQLDAFDRNLVAHVAQMQNWSGVRLMIELEWPIDAVGWMEARPLTWALCFGNAEMVDFLLSRGASLAPAGPYFQTPLHTVVHCRWEKRDQPACLARLLAENISVPTGFYPCGVEEFDLILRDTA</sequence>
<comment type="caution">
    <text evidence="2">The sequence shown here is derived from an EMBL/GenBank/DDBJ whole genome shotgun (WGS) entry which is preliminary data.</text>
</comment>
<keyword evidence="3" id="KW-1185">Reference proteome</keyword>
<dbReference type="EMBL" id="VWOX01000028">
    <property type="protein sequence ID" value="KAA5538654.1"/>
    <property type="molecule type" value="Genomic_DNA"/>
</dbReference>
<dbReference type="InterPro" id="IPR052391">
    <property type="entry name" value="E3_Ligase-Neurotoxin"/>
</dbReference>
<dbReference type="InterPro" id="IPR036770">
    <property type="entry name" value="Ankyrin_rpt-contain_sf"/>
</dbReference>
<name>A0A5M6CTV9_9BACT</name>
<dbReference type="PANTHER" id="PTHR24133:SF40">
    <property type="entry name" value="ANKYRIN REPEAT DOMAIN 44"/>
    <property type="match status" value="1"/>
</dbReference>
<proteinExistence type="predicted"/>
<gene>
    <name evidence="2" type="ORF">FYK55_27110</name>
</gene>
<dbReference type="Gene3D" id="1.25.40.20">
    <property type="entry name" value="Ankyrin repeat-containing domain"/>
    <property type="match status" value="3"/>
</dbReference>
<organism evidence="2 3">
    <name type="scientific">Roseiconus nitratireducens</name>
    <dbReference type="NCBI Taxonomy" id="2605748"/>
    <lineage>
        <taxon>Bacteria</taxon>
        <taxon>Pseudomonadati</taxon>
        <taxon>Planctomycetota</taxon>
        <taxon>Planctomycetia</taxon>
        <taxon>Pirellulales</taxon>
        <taxon>Pirellulaceae</taxon>
        <taxon>Roseiconus</taxon>
    </lineage>
</organism>
<evidence type="ECO:0000256" key="1">
    <source>
        <dbReference type="PROSITE-ProRule" id="PRU00023"/>
    </source>
</evidence>
<dbReference type="PANTHER" id="PTHR24133">
    <property type="entry name" value="ANKYRIN DOMAIN-CONTAINING"/>
    <property type="match status" value="1"/>
</dbReference>
<dbReference type="Pfam" id="PF00023">
    <property type="entry name" value="Ank"/>
    <property type="match status" value="1"/>
</dbReference>
<dbReference type="SUPFAM" id="SSF48403">
    <property type="entry name" value="Ankyrin repeat"/>
    <property type="match status" value="2"/>
</dbReference>
<dbReference type="AlphaFoldDB" id="A0A5M6CTV9"/>
<evidence type="ECO:0000313" key="3">
    <source>
        <dbReference type="Proteomes" id="UP000324479"/>
    </source>
</evidence>
<reference evidence="2 3" key="1">
    <citation type="submission" date="2019-08" db="EMBL/GenBank/DDBJ databases">
        <authorList>
            <person name="Dhanesh K."/>
            <person name="Kumar G."/>
            <person name="Sasikala C."/>
            <person name="Venkata Ramana C."/>
        </authorList>
    </citation>
    <scope>NUCLEOTIDE SEQUENCE [LARGE SCALE GENOMIC DNA]</scope>
    <source>
        <strain evidence="2 3">JC645</strain>
    </source>
</reference>
<feature type="repeat" description="ANK" evidence="1">
    <location>
        <begin position="239"/>
        <end position="272"/>
    </location>
</feature>
<protein>
    <submittedName>
        <fullName evidence="2">Uncharacterized protein</fullName>
    </submittedName>
</protein>
<evidence type="ECO:0000313" key="2">
    <source>
        <dbReference type="EMBL" id="KAA5538654.1"/>
    </source>
</evidence>
<dbReference type="PROSITE" id="PS50297">
    <property type="entry name" value="ANK_REP_REGION"/>
    <property type="match status" value="1"/>
</dbReference>